<protein>
    <recommendedName>
        <fullName evidence="16">Adenosylcobinamide kinase</fullName>
        <ecNumber evidence="8">2.7.1.156</ecNumber>
        <ecNumber evidence="9">2.7.7.62</ecNumber>
    </recommendedName>
    <alternativeName>
        <fullName evidence="17">Adenosylcobinamide-phosphate guanylyltransferase</fullName>
    </alternativeName>
</protein>
<feature type="binding site" evidence="19">
    <location>
        <position position="98"/>
    </location>
    <ligand>
        <name>GTP</name>
        <dbReference type="ChEBI" id="CHEBI:37565"/>
    </ligand>
</feature>
<sequence>MPPQKLKSRKSATTSASRIIFVLGGSASGKSETALQLAGSKGPRAFVATGQGLDAEMAARIARHQATRAADWETAEVPLDLAAWFTRAGSRYRTIVLDCVTLWLSNLRGSGMKEPLVLKRVAGLLEAMRKTKAKIVIVSNELGLGLVPAEPTARAFRDLAGRVNQVLAAGADEAHLVVSGIPLRLK</sequence>
<evidence type="ECO:0000256" key="10">
    <source>
        <dbReference type="ARBA" id="ARBA00022573"/>
    </source>
</evidence>
<feature type="binding site" evidence="19">
    <location>
        <position position="76"/>
    </location>
    <ligand>
        <name>GTP</name>
        <dbReference type="ChEBI" id="CHEBI:37565"/>
    </ligand>
</feature>
<dbReference type="EC" id="2.7.7.62" evidence="9"/>
<dbReference type="Pfam" id="PF02283">
    <property type="entry name" value="CobU"/>
    <property type="match status" value="1"/>
</dbReference>
<feature type="binding site" evidence="19">
    <location>
        <begin position="24"/>
        <end position="31"/>
    </location>
    <ligand>
        <name>GTP</name>
        <dbReference type="ChEBI" id="CHEBI:37565"/>
    </ligand>
</feature>
<evidence type="ECO:0000256" key="13">
    <source>
        <dbReference type="ARBA" id="ARBA00022777"/>
    </source>
</evidence>
<dbReference type="Proteomes" id="UP000248168">
    <property type="component" value="Unassembled WGS sequence"/>
</dbReference>
<dbReference type="GO" id="GO:0005525">
    <property type="term" value="F:GTP binding"/>
    <property type="evidence" value="ECO:0007669"/>
    <property type="project" value="UniProtKB-KW"/>
</dbReference>
<dbReference type="CDD" id="cd00544">
    <property type="entry name" value="CobU"/>
    <property type="match status" value="1"/>
</dbReference>
<evidence type="ECO:0000256" key="11">
    <source>
        <dbReference type="ARBA" id="ARBA00022679"/>
    </source>
</evidence>
<feature type="active site" description="GMP-histidine intermediate" evidence="18">
    <location>
        <position position="64"/>
    </location>
</feature>
<dbReference type="InParanoid" id="A0A330LH10"/>
<evidence type="ECO:0000256" key="8">
    <source>
        <dbReference type="ARBA" id="ARBA00012016"/>
    </source>
</evidence>
<dbReference type="UniPathway" id="UPA00148">
    <property type="reaction ID" value="UER00236"/>
</dbReference>
<evidence type="ECO:0000256" key="7">
    <source>
        <dbReference type="ARBA" id="ARBA00007490"/>
    </source>
</evidence>
<comment type="catalytic activity">
    <reaction evidence="3">
        <text>adenosylcob(III)inamide + GTP = adenosylcob(III)inamide phosphate + GDP + H(+)</text>
        <dbReference type="Rhea" id="RHEA:15765"/>
        <dbReference type="ChEBI" id="CHEBI:2480"/>
        <dbReference type="ChEBI" id="CHEBI:15378"/>
        <dbReference type="ChEBI" id="CHEBI:37565"/>
        <dbReference type="ChEBI" id="CHEBI:58189"/>
        <dbReference type="ChEBI" id="CHEBI:58502"/>
        <dbReference type="EC" id="2.7.1.156"/>
    </reaction>
</comment>
<evidence type="ECO:0000256" key="9">
    <source>
        <dbReference type="ARBA" id="ARBA00012523"/>
    </source>
</evidence>
<dbReference type="InterPro" id="IPR003203">
    <property type="entry name" value="CobU/CobP"/>
</dbReference>
<dbReference type="FunCoup" id="A0A330LH10">
    <property type="interactions" value="177"/>
</dbReference>
<comment type="catalytic activity">
    <reaction evidence="1">
        <text>adenosylcob(III)inamide + ATP = adenosylcob(III)inamide phosphate + ADP + H(+)</text>
        <dbReference type="Rhea" id="RHEA:15769"/>
        <dbReference type="ChEBI" id="CHEBI:2480"/>
        <dbReference type="ChEBI" id="CHEBI:15378"/>
        <dbReference type="ChEBI" id="CHEBI:30616"/>
        <dbReference type="ChEBI" id="CHEBI:58502"/>
        <dbReference type="ChEBI" id="CHEBI:456216"/>
        <dbReference type="EC" id="2.7.1.156"/>
    </reaction>
</comment>
<evidence type="ECO:0000256" key="19">
    <source>
        <dbReference type="PIRSR" id="PIRSR006135-2"/>
    </source>
</evidence>
<keyword evidence="11 20" id="KW-0808">Transferase</keyword>
<keyword evidence="21" id="KW-1185">Reference proteome</keyword>
<dbReference type="GO" id="GO:0043752">
    <property type="term" value="F:adenosylcobinamide kinase activity"/>
    <property type="evidence" value="ECO:0007669"/>
    <property type="project" value="UniProtKB-EC"/>
</dbReference>
<feature type="binding site" evidence="19">
    <location>
        <begin position="48"/>
        <end position="50"/>
    </location>
    <ligand>
        <name>GTP</name>
        <dbReference type="ChEBI" id="CHEBI:37565"/>
    </ligand>
</feature>
<keyword evidence="20" id="KW-0548">Nucleotidyltransferase</keyword>
<evidence type="ECO:0000256" key="16">
    <source>
        <dbReference type="ARBA" id="ARBA00029570"/>
    </source>
</evidence>
<name>A0A330LH10_9BACT</name>
<comment type="pathway">
    <text evidence="6">Cofactor biosynthesis; adenosylcobalamin biosynthesis; adenosylcobalamin from cob(II)yrinate a,c-diamide: step 5/7.</text>
</comment>
<keyword evidence="13" id="KW-0418">Kinase</keyword>
<evidence type="ECO:0000256" key="5">
    <source>
        <dbReference type="ARBA" id="ARBA00004692"/>
    </source>
</evidence>
<evidence type="ECO:0000256" key="17">
    <source>
        <dbReference type="ARBA" id="ARBA00030571"/>
    </source>
</evidence>
<keyword evidence="15 19" id="KW-0342">GTP-binding</keyword>
<reference evidence="21" key="1">
    <citation type="submission" date="2018-04" db="EMBL/GenBank/DDBJ databases">
        <authorList>
            <person name="Lucker S."/>
            <person name="Sakoula D."/>
        </authorList>
    </citation>
    <scope>NUCLEOTIDE SEQUENCE [LARGE SCALE GENOMIC DNA]</scope>
</reference>
<dbReference type="GO" id="GO:0009236">
    <property type="term" value="P:cobalamin biosynthetic process"/>
    <property type="evidence" value="ECO:0007669"/>
    <property type="project" value="UniProtKB-UniPathway"/>
</dbReference>
<dbReference type="EMBL" id="OUNR01000020">
    <property type="protein sequence ID" value="SPP66473.1"/>
    <property type="molecule type" value="Genomic_DNA"/>
</dbReference>
<dbReference type="GO" id="GO:0008820">
    <property type="term" value="F:cobinamide phosphate guanylyltransferase activity"/>
    <property type="evidence" value="ECO:0007669"/>
    <property type="project" value="UniProtKB-EC"/>
</dbReference>
<evidence type="ECO:0000256" key="18">
    <source>
        <dbReference type="PIRSR" id="PIRSR006135-1"/>
    </source>
</evidence>
<comment type="similarity">
    <text evidence="7">Belongs to the CobU/CobP family.</text>
</comment>
<dbReference type="Gene3D" id="3.40.50.300">
    <property type="entry name" value="P-loop containing nucleotide triphosphate hydrolases"/>
    <property type="match status" value="1"/>
</dbReference>
<comment type="catalytic activity">
    <reaction evidence="2">
        <text>adenosylcob(III)inamide phosphate + GTP + H(+) = adenosylcob(III)inamide-GDP + diphosphate</text>
        <dbReference type="Rhea" id="RHEA:22712"/>
        <dbReference type="ChEBI" id="CHEBI:15378"/>
        <dbReference type="ChEBI" id="CHEBI:33019"/>
        <dbReference type="ChEBI" id="CHEBI:37565"/>
        <dbReference type="ChEBI" id="CHEBI:58502"/>
        <dbReference type="ChEBI" id="CHEBI:60487"/>
        <dbReference type="EC" id="2.7.7.62"/>
    </reaction>
</comment>
<dbReference type="RefSeq" id="WP_121990632.1">
    <property type="nucleotide sequence ID" value="NZ_OUNR01000020.1"/>
</dbReference>
<dbReference type="EC" id="2.7.1.156" evidence="8"/>
<comment type="function">
    <text evidence="4">Catalyzes ATP-dependent phosphorylation of adenosylcobinamide and addition of GMP to adenosylcobinamide phosphate.</text>
</comment>
<evidence type="ECO:0000256" key="4">
    <source>
        <dbReference type="ARBA" id="ARBA00003889"/>
    </source>
</evidence>
<organism evidence="20 21">
    <name type="scientific">Nitrospira lenta</name>
    <dbReference type="NCBI Taxonomy" id="1436998"/>
    <lineage>
        <taxon>Bacteria</taxon>
        <taxon>Pseudomonadati</taxon>
        <taxon>Nitrospirota</taxon>
        <taxon>Nitrospiria</taxon>
        <taxon>Nitrospirales</taxon>
        <taxon>Nitrospiraceae</taxon>
        <taxon>Nitrospira</taxon>
    </lineage>
</organism>
<dbReference type="PANTHER" id="PTHR34848:SF1">
    <property type="entry name" value="BIFUNCTIONAL ADENOSYLCOBALAMIN BIOSYNTHESIS PROTEIN COBU"/>
    <property type="match status" value="1"/>
</dbReference>
<evidence type="ECO:0000313" key="20">
    <source>
        <dbReference type="EMBL" id="SPP66473.1"/>
    </source>
</evidence>
<keyword evidence="14" id="KW-0067">ATP-binding</keyword>
<dbReference type="PANTHER" id="PTHR34848">
    <property type="match status" value="1"/>
</dbReference>
<evidence type="ECO:0000256" key="12">
    <source>
        <dbReference type="ARBA" id="ARBA00022741"/>
    </source>
</evidence>
<gene>
    <name evidence="20" type="primary">cobU</name>
    <name evidence="20" type="ORF">NITLEN_70063</name>
</gene>
<evidence type="ECO:0000256" key="2">
    <source>
        <dbReference type="ARBA" id="ARBA00000711"/>
    </source>
</evidence>
<dbReference type="GO" id="GO:0005524">
    <property type="term" value="F:ATP binding"/>
    <property type="evidence" value="ECO:0007669"/>
    <property type="project" value="UniProtKB-KW"/>
</dbReference>
<dbReference type="SUPFAM" id="SSF52540">
    <property type="entry name" value="P-loop containing nucleoside triphosphate hydrolases"/>
    <property type="match status" value="1"/>
</dbReference>
<evidence type="ECO:0000256" key="3">
    <source>
        <dbReference type="ARBA" id="ARBA00001522"/>
    </source>
</evidence>
<evidence type="ECO:0000256" key="15">
    <source>
        <dbReference type="ARBA" id="ARBA00023134"/>
    </source>
</evidence>
<keyword evidence="10" id="KW-0169">Cobalamin biosynthesis</keyword>
<dbReference type="AlphaFoldDB" id="A0A330LH10"/>
<dbReference type="PIRSF" id="PIRSF006135">
    <property type="entry name" value="CobU"/>
    <property type="match status" value="1"/>
</dbReference>
<accession>A0A330LH10</accession>
<proteinExistence type="inferred from homology"/>
<keyword evidence="12 19" id="KW-0547">Nucleotide-binding</keyword>
<comment type="pathway">
    <text evidence="5">Cofactor biosynthesis; adenosylcobalamin biosynthesis; adenosylcobalamin from cob(II)yrinate a,c-diamide: step 6/7.</text>
</comment>
<evidence type="ECO:0000256" key="1">
    <source>
        <dbReference type="ARBA" id="ARBA00000312"/>
    </source>
</evidence>
<dbReference type="OrthoDB" id="9788370at2"/>
<evidence type="ECO:0000313" key="21">
    <source>
        <dbReference type="Proteomes" id="UP000248168"/>
    </source>
</evidence>
<evidence type="ECO:0000256" key="6">
    <source>
        <dbReference type="ARBA" id="ARBA00005159"/>
    </source>
</evidence>
<evidence type="ECO:0000256" key="14">
    <source>
        <dbReference type="ARBA" id="ARBA00022840"/>
    </source>
</evidence>
<dbReference type="InterPro" id="IPR027417">
    <property type="entry name" value="P-loop_NTPase"/>
</dbReference>
<dbReference type="NCBIfam" id="NF004469">
    <property type="entry name" value="PRK05800.1"/>
    <property type="match status" value="1"/>
</dbReference>